<dbReference type="PANTHER" id="PTHR33449">
    <property type="entry name" value="NUCLEOID-ASSOCIATED PROTEIN YBAB"/>
    <property type="match status" value="1"/>
</dbReference>
<feature type="region of interest" description="Disordered" evidence="4">
    <location>
        <begin position="82"/>
        <end position="107"/>
    </location>
</feature>
<accession>A0A0A1W2X9</accession>
<comment type="subunit">
    <text evidence="2">Homodimer.</text>
</comment>
<dbReference type="GO" id="GO:0005829">
    <property type="term" value="C:cytosol"/>
    <property type="evidence" value="ECO:0007669"/>
    <property type="project" value="TreeGrafter"/>
</dbReference>
<evidence type="ECO:0000256" key="4">
    <source>
        <dbReference type="SAM" id="MobiDB-lite"/>
    </source>
</evidence>
<dbReference type="InterPro" id="IPR036894">
    <property type="entry name" value="YbaB-like_sf"/>
</dbReference>
<dbReference type="Proteomes" id="UP000032305">
    <property type="component" value="Unassembled WGS sequence"/>
</dbReference>
<comment type="subcellular location">
    <subcellularLocation>
        <location evidence="2">Cytoplasm</location>
        <location evidence="2">Nucleoid</location>
    </subcellularLocation>
</comment>
<comment type="similarity">
    <text evidence="2">Belongs to the YbaB/EbfC family.</text>
</comment>
<dbReference type="GO" id="GO:0043590">
    <property type="term" value="C:bacterial nucleoid"/>
    <property type="evidence" value="ECO:0007669"/>
    <property type="project" value="UniProtKB-UniRule"/>
</dbReference>
<keyword evidence="1 2" id="KW-0238">DNA-binding</keyword>
<comment type="caution">
    <text evidence="5">The sequence shown here is derived from an EMBL/GenBank/DDBJ whole genome shotgun (WGS) entry which is preliminary data.</text>
</comment>
<dbReference type="NCBIfam" id="TIGR00103">
    <property type="entry name" value="DNA_YbaB_EbfC"/>
    <property type="match status" value="1"/>
</dbReference>
<dbReference type="PIRSF" id="PIRSF004555">
    <property type="entry name" value="UCP004555"/>
    <property type="match status" value="1"/>
</dbReference>
<sequence length="107" mass="11197">MKNLDEILAMAQNVQNELEKAQANLDNIEVEGVSGGGLVKVKASAKGRIIGIAIDDSLMQPSEKGMLEDLLAAAINDARTKADAASGSEMSKMTSGLPLPPGFKLPF</sequence>
<feature type="compositionally biased region" description="Pro residues" evidence="4">
    <location>
        <begin position="98"/>
        <end position="107"/>
    </location>
</feature>
<dbReference type="InterPro" id="IPR004401">
    <property type="entry name" value="YbaB/EbfC"/>
</dbReference>
<protein>
    <recommendedName>
        <fullName evidence="2">Nucleoid-associated protein SP5_011_00020</fullName>
    </recommendedName>
</protein>
<dbReference type="Pfam" id="PF02575">
    <property type="entry name" value="YbaB_DNA_bd"/>
    <property type="match status" value="1"/>
</dbReference>
<evidence type="ECO:0000313" key="6">
    <source>
        <dbReference type="Proteomes" id="UP000032305"/>
    </source>
</evidence>
<evidence type="ECO:0000313" key="5">
    <source>
        <dbReference type="EMBL" id="GAL99774.1"/>
    </source>
</evidence>
<evidence type="ECO:0000256" key="1">
    <source>
        <dbReference type="ARBA" id="ARBA00023125"/>
    </source>
</evidence>
<dbReference type="HAMAP" id="MF_00274">
    <property type="entry name" value="DNA_YbaB_EbfC"/>
    <property type="match status" value="1"/>
</dbReference>
<keyword evidence="2" id="KW-0963">Cytoplasm</keyword>
<dbReference type="OrthoDB" id="9803080at2"/>
<name>A0A0A1W2X9_9SPHN</name>
<evidence type="ECO:0000256" key="2">
    <source>
        <dbReference type="HAMAP-Rule" id="MF_00274"/>
    </source>
</evidence>
<dbReference type="PANTHER" id="PTHR33449:SF1">
    <property type="entry name" value="NUCLEOID-ASSOCIATED PROTEIN YBAB"/>
    <property type="match status" value="1"/>
</dbReference>
<organism evidence="5 6">
    <name type="scientific">Sphingomonas parapaucimobilis NBRC 15100</name>
    <dbReference type="NCBI Taxonomy" id="1219049"/>
    <lineage>
        <taxon>Bacteria</taxon>
        <taxon>Pseudomonadati</taxon>
        <taxon>Pseudomonadota</taxon>
        <taxon>Alphaproteobacteria</taxon>
        <taxon>Sphingomonadales</taxon>
        <taxon>Sphingomonadaceae</taxon>
        <taxon>Sphingomonas</taxon>
    </lineage>
</organism>
<dbReference type="EMBL" id="BBPI01000011">
    <property type="protein sequence ID" value="GAL99774.1"/>
    <property type="molecule type" value="Genomic_DNA"/>
</dbReference>
<keyword evidence="3" id="KW-0175">Coiled coil</keyword>
<gene>
    <name evidence="5" type="ORF">SP5_011_00020</name>
</gene>
<proteinExistence type="inferred from homology"/>
<feature type="coiled-coil region" evidence="3">
    <location>
        <begin position="1"/>
        <end position="31"/>
    </location>
</feature>
<dbReference type="GO" id="GO:0003677">
    <property type="term" value="F:DNA binding"/>
    <property type="evidence" value="ECO:0007669"/>
    <property type="project" value="UniProtKB-UniRule"/>
</dbReference>
<dbReference type="RefSeq" id="WP_042483574.1">
    <property type="nucleotide sequence ID" value="NZ_BBPI01000011.1"/>
</dbReference>
<reference evidence="5 6" key="1">
    <citation type="submission" date="2014-11" db="EMBL/GenBank/DDBJ databases">
        <title>Whole genome shotgun sequence of Sphingomonas parapaucimobilis NBRC 15100.</title>
        <authorList>
            <person name="Katano-Makiyama Y."/>
            <person name="Hosoyama A."/>
            <person name="Hashimoto M."/>
            <person name="Hosoyama Y."/>
            <person name="Noguchi M."/>
            <person name="Numata M."/>
            <person name="Tsuchikane K."/>
            <person name="Hirakata S."/>
            <person name="Uohara A."/>
            <person name="Shimodaira J."/>
            <person name="Ohji S."/>
            <person name="Ichikawa N."/>
            <person name="Kimura A."/>
            <person name="Yamazoe A."/>
            <person name="Fujita N."/>
        </authorList>
    </citation>
    <scope>NUCLEOTIDE SEQUENCE [LARGE SCALE GENOMIC DNA]</scope>
    <source>
        <strain evidence="5 6">NBRC 15100</strain>
    </source>
</reference>
<dbReference type="eggNOG" id="COG0718">
    <property type="taxonomic scope" value="Bacteria"/>
</dbReference>
<dbReference type="SUPFAM" id="SSF82607">
    <property type="entry name" value="YbaB-like"/>
    <property type="match status" value="1"/>
</dbReference>
<dbReference type="Gene3D" id="3.30.1310.10">
    <property type="entry name" value="Nucleoid-associated protein YbaB-like domain"/>
    <property type="match status" value="1"/>
</dbReference>
<dbReference type="AlphaFoldDB" id="A0A0A1W2X9"/>
<comment type="function">
    <text evidence="2">Binds to DNA and alters its conformation. May be involved in regulation of gene expression, nucleoid organization and DNA protection.</text>
</comment>
<evidence type="ECO:0000256" key="3">
    <source>
        <dbReference type="SAM" id="Coils"/>
    </source>
</evidence>
<keyword evidence="6" id="KW-1185">Reference proteome</keyword>